<dbReference type="CDD" id="cd18791">
    <property type="entry name" value="SF2_C_RHA"/>
    <property type="match status" value="1"/>
</dbReference>
<dbReference type="CDD" id="cd17990">
    <property type="entry name" value="DEXHc_HrpB"/>
    <property type="match status" value="1"/>
</dbReference>
<dbReference type="SMART" id="SM00490">
    <property type="entry name" value="HELICc"/>
    <property type="match status" value="1"/>
</dbReference>
<dbReference type="InterPro" id="IPR010225">
    <property type="entry name" value="HrpB"/>
</dbReference>
<dbReference type="PROSITE" id="PS51194">
    <property type="entry name" value="HELICASE_CTER"/>
    <property type="match status" value="1"/>
</dbReference>
<name>A0A919BQR8_9GAMM</name>
<dbReference type="InterPro" id="IPR011545">
    <property type="entry name" value="DEAD/DEAH_box_helicase_dom"/>
</dbReference>
<dbReference type="PROSITE" id="PS51192">
    <property type="entry name" value="HELICASE_ATP_BIND_1"/>
    <property type="match status" value="1"/>
</dbReference>
<dbReference type="GO" id="GO:0003676">
    <property type="term" value="F:nucleic acid binding"/>
    <property type="evidence" value="ECO:0007669"/>
    <property type="project" value="InterPro"/>
</dbReference>
<dbReference type="Pfam" id="PF00271">
    <property type="entry name" value="Helicase_C"/>
    <property type="match status" value="1"/>
</dbReference>
<reference evidence="7" key="1">
    <citation type="journal article" date="2014" name="Int. J. Syst. Evol. Microbiol.">
        <title>Complete genome sequence of Corynebacterium casei LMG S-19264T (=DSM 44701T), isolated from a smear-ripened cheese.</title>
        <authorList>
            <consortium name="US DOE Joint Genome Institute (JGI-PGF)"/>
            <person name="Walter F."/>
            <person name="Albersmeier A."/>
            <person name="Kalinowski J."/>
            <person name="Ruckert C."/>
        </authorList>
    </citation>
    <scope>NUCLEOTIDE SEQUENCE</scope>
    <source>
        <strain evidence="7">KCTC 42731</strain>
    </source>
</reference>
<gene>
    <name evidence="7" type="primary">hrpB</name>
    <name evidence="7" type="ORF">GCM10017161_37740</name>
</gene>
<comment type="caution">
    <text evidence="7">The sequence shown here is derived from an EMBL/GenBank/DDBJ whole genome shotgun (WGS) entry which is preliminary data.</text>
</comment>
<dbReference type="SMART" id="SM00847">
    <property type="entry name" value="HA2"/>
    <property type="match status" value="1"/>
</dbReference>
<dbReference type="Gene3D" id="1.20.120.1080">
    <property type="match status" value="1"/>
</dbReference>
<dbReference type="InterPro" id="IPR049614">
    <property type="entry name" value="HrpB_DEXH"/>
</dbReference>
<keyword evidence="1" id="KW-0547">Nucleotide-binding</keyword>
<dbReference type="PIRSF" id="PIRSF005496">
    <property type="entry name" value="ATP_hel_hrpB"/>
    <property type="match status" value="1"/>
</dbReference>
<feature type="domain" description="Helicase ATP-binding" evidence="5">
    <location>
        <begin position="18"/>
        <end position="182"/>
    </location>
</feature>
<keyword evidence="8" id="KW-1185">Reference proteome</keyword>
<dbReference type="InterPro" id="IPR007502">
    <property type="entry name" value="Helicase-assoc_dom"/>
</dbReference>
<evidence type="ECO:0000259" key="6">
    <source>
        <dbReference type="PROSITE" id="PS51194"/>
    </source>
</evidence>
<dbReference type="EMBL" id="BNCK01000010">
    <property type="protein sequence ID" value="GHG04614.1"/>
    <property type="molecule type" value="Genomic_DNA"/>
</dbReference>
<dbReference type="PANTHER" id="PTHR43519:SF1">
    <property type="entry name" value="ATP-DEPENDENT RNA HELICASE HRPB"/>
    <property type="match status" value="1"/>
</dbReference>
<protein>
    <submittedName>
        <fullName evidence="7">ATP-dependent RNA helicase HrpB</fullName>
    </submittedName>
</protein>
<dbReference type="InterPro" id="IPR014001">
    <property type="entry name" value="Helicase_ATP-bd"/>
</dbReference>
<dbReference type="FunFam" id="3.40.50.300:FF:002125">
    <property type="entry name" value="ATP-dependent helicase HrpB"/>
    <property type="match status" value="1"/>
</dbReference>
<feature type="domain" description="Helicase C-terminal" evidence="6">
    <location>
        <begin position="208"/>
        <end position="368"/>
    </location>
</feature>
<dbReference type="NCBIfam" id="TIGR01970">
    <property type="entry name" value="DEAH_box_HrpB"/>
    <property type="match status" value="1"/>
</dbReference>
<evidence type="ECO:0000313" key="7">
    <source>
        <dbReference type="EMBL" id="GHG04614.1"/>
    </source>
</evidence>
<keyword evidence="2" id="KW-0378">Hydrolase</keyword>
<dbReference type="GO" id="GO:0016787">
    <property type="term" value="F:hydrolase activity"/>
    <property type="evidence" value="ECO:0007669"/>
    <property type="project" value="UniProtKB-KW"/>
</dbReference>
<accession>A0A919BQR8</accession>
<evidence type="ECO:0000256" key="2">
    <source>
        <dbReference type="ARBA" id="ARBA00022801"/>
    </source>
</evidence>
<sequence>MSSPEQFLPIDSLKKEFLAAIKSHATLLVSAQPGAGKSTRLPLWLLEKGTGLSGKVYLLQPRRVAVKNIAQYLAEQLGEGVGQRVGYRIRNEAKVSSHTQLEVVTEGVLVRMMQEDPELLGTSIVILDEFHERSLQTDLAYALARDIQQGLRDDLTLVIMSATLSISQLQQAIPDAYYLFSEGRSFPVEVSYSPANNMNRWRDHALQVIKQQINETDSSILVFLPSSNDIRFLHQALEQQAIDVFSLFGYLSIDQQMAAIKAPEVGQRKLVLATNIAETSLTIDGINLVIDSGLENIAVYDEGILANKLVQRQISKSSAIQRAGRAGRTAPGTCIRLYSEALFERATQHNGLAIEQSDVVPIVLEAARWGVSSLSEMPFIDLPKEMIEQQAWQTLHELKMVDDNQRLTVQGERGATIPCHPRFAHMILAAEQLEQSQQVEGLVELACVVTSLLEAKDIFSVEQARDNSDLVMRLHVLLKNWHQGRYQQITKQAEKLAGMFDRQIKITQIRVEHTGVLLAFAYPERVAKKRKNQAEYLTASGKGLSISNDDPILDHEWLVAAHVSKQRTILKARLVATVELEQLIDWQVVTLEEKLLVNYDEIKQAITSKAITSLGAIVVSDKPIKIALNDAQLSEMWLTTIRQQGIHWLNWQEKDKQLLARWRWLNRWQNQLDFPDVCEEKLLASLEQWLAPFLLGATSKKTLDSIDLSQALLTLLSYAQQQQLDQAAPVSYRGATGRKCPINYSDEQHPIVSLPVHELYGCSVGPSVGEQQAPILLTLEMLSPAQRPVQVTKDLAGFWCGSYAQVQKDMKSRYPKHYWPDDPANSPPRKPR</sequence>
<dbReference type="Gene3D" id="3.40.50.300">
    <property type="entry name" value="P-loop containing nucleotide triphosphate hydrolases"/>
    <property type="match status" value="2"/>
</dbReference>
<dbReference type="InterPro" id="IPR013689">
    <property type="entry name" value="RNA_helicase_ATP-dep_HrpB_C"/>
</dbReference>
<dbReference type="SMART" id="SM00487">
    <property type="entry name" value="DEXDc"/>
    <property type="match status" value="1"/>
</dbReference>
<dbReference type="Pfam" id="PF08482">
    <property type="entry name" value="HrpB_C"/>
    <property type="match status" value="1"/>
</dbReference>
<dbReference type="Pfam" id="PF00270">
    <property type="entry name" value="DEAD"/>
    <property type="match status" value="1"/>
</dbReference>
<dbReference type="RefSeq" id="WP_189773898.1">
    <property type="nucleotide sequence ID" value="NZ_BNCK01000010.1"/>
</dbReference>
<dbReference type="InterPro" id="IPR001650">
    <property type="entry name" value="Helicase_C-like"/>
</dbReference>
<dbReference type="SUPFAM" id="SSF52540">
    <property type="entry name" value="P-loop containing nucleoside triphosphate hydrolases"/>
    <property type="match status" value="1"/>
</dbReference>
<dbReference type="Proteomes" id="UP000623842">
    <property type="component" value="Unassembled WGS sequence"/>
</dbReference>
<dbReference type="AlphaFoldDB" id="A0A919BQR8"/>
<keyword evidence="3 7" id="KW-0347">Helicase</keyword>
<keyword evidence="4" id="KW-0067">ATP-binding</keyword>
<evidence type="ECO:0000256" key="4">
    <source>
        <dbReference type="ARBA" id="ARBA00022840"/>
    </source>
</evidence>
<organism evidence="7 8">
    <name type="scientific">Thalassotalea marina</name>
    <dbReference type="NCBI Taxonomy" id="1673741"/>
    <lineage>
        <taxon>Bacteria</taxon>
        <taxon>Pseudomonadati</taxon>
        <taxon>Pseudomonadota</taxon>
        <taxon>Gammaproteobacteria</taxon>
        <taxon>Alteromonadales</taxon>
        <taxon>Colwelliaceae</taxon>
        <taxon>Thalassotalea</taxon>
    </lineage>
</organism>
<reference evidence="7" key="2">
    <citation type="submission" date="2020-09" db="EMBL/GenBank/DDBJ databases">
        <authorList>
            <person name="Sun Q."/>
            <person name="Kim S."/>
        </authorList>
    </citation>
    <scope>NUCLEOTIDE SEQUENCE</scope>
    <source>
        <strain evidence="7">KCTC 42731</strain>
    </source>
</reference>
<dbReference type="GO" id="GO:0004386">
    <property type="term" value="F:helicase activity"/>
    <property type="evidence" value="ECO:0007669"/>
    <property type="project" value="UniProtKB-KW"/>
</dbReference>
<dbReference type="GO" id="GO:0005524">
    <property type="term" value="F:ATP binding"/>
    <property type="evidence" value="ECO:0007669"/>
    <property type="project" value="UniProtKB-KW"/>
</dbReference>
<proteinExistence type="predicted"/>
<evidence type="ECO:0000256" key="3">
    <source>
        <dbReference type="ARBA" id="ARBA00022806"/>
    </source>
</evidence>
<evidence type="ECO:0000259" key="5">
    <source>
        <dbReference type="PROSITE" id="PS51192"/>
    </source>
</evidence>
<evidence type="ECO:0000313" key="8">
    <source>
        <dbReference type="Proteomes" id="UP000623842"/>
    </source>
</evidence>
<dbReference type="InterPro" id="IPR027417">
    <property type="entry name" value="P-loop_NTPase"/>
</dbReference>
<dbReference type="PANTHER" id="PTHR43519">
    <property type="entry name" value="ATP-DEPENDENT RNA HELICASE HRPB"/>
    <property type="match status" value="1"/>
</dbReference>
<evidence type="ECO:0000256" key="1">
    <source>
        <dbReference type="ARBA" id="ARBA00022741"/>
    </source>
</evidence>